<dbReference type="FunCoup" id="D4H0T5">
    <property type="interactions" value="283"/>
</dbReference>
<evidence type="ECO:0000256" key="10">
    <source>
        <dbReference type="ARBA" id="ARBA00035585"/>
    </source>
</evidence>
<dbReference type="PANTHER" id="PTHR28259:SF1">
    <property type="entry name" value="FLUORIDE EXPORT PROTEIN 1-RELATED"/>
    <property type="match status" value="1"/>
</dbReference>
<reference evidence="12 13" key="1">
    <citation type="journal article" date="2010" name="Stand. Genomic Sci.">
        <title>Complete genome sequence of Denitrovibrio acetiphilus type strain (N2460).</title>
        <authorList>
            <person name="Kiss H."/>
            <person name="Lang E."/>
            <person name="Lapidus A."/>
            <person name="Copeland A."/>
            <person name="Nolan M."/>
            <person name="Glavina Del Rio T."/>
            <person name="Chen F."/>
            <person name="Lucas S."/>
            <person name="Tice H."/>
            <person name="Cheng J.F."/>
            <person name="Han C."/>
            <person name="Goodwin L."/>
            <person name="Pitluck S."/>
            <person name="Liolios K."/>
            <person name="Pati A."/>
            <person name="Ivanova N."/>
            <person name="Mavromatis K."/>
            <person name="Chen A."/>
            <person name="Palaniappan K."/>
            <person name="Land M."/>
            <person name="Hauser L."/>
            <person name="Chang Y.J."/>
            <person name="Jeffries C.D."/>
            <person name="Detter J.C."/>
            <person name="Brettin T."/>
            <person name="Spring S."/>
            <person name="Rohde M."/>
            <person name="Goker M."/>
            <person name="Woyke T."/>
            <person name="Bristow J."/>
            <person name="Eisen J.A."/>
            <person name="Markowitz V."/>
            <person name="Hugenholtz P."/>
            <person name="Kyrpides N.C."/>
            <person name="Klenk H.P."/>
        </authorList>
    </citation>
    <scope>NUCLEOTIDE SEQUENCE [LARGE SCALE GENOMIC DNA]</scope>
    <source>
        <strain evidence="13">DSM 12809 / NBRC 114555 / N2460</strain>
    </source>
</reference>
<comment type="activity regulation">
    <text evidence="11">Na(+) is not transported, but it plays an essential structural role and its presence is essential for fluoride channel function.</text>
</comment>
<evidence type="ECO:0000256" key="9">
    <source>
        <dbReference type="ARBA" id="ARBA00035120"/>
    </source>
</evidence>
<keyword evidence="13" id="KW-1185">Reference proteome</keyword>
<evidence type="ECO:0000256" key="7">
    <source>
        <dbReference type="ARBA" id="ARBA00023136"/>
    </source>
</evidence>
<keyword evidence="3 11" id="KW-0997">Cell inner membrane</keyword>
<dbReference type="PANTHER" id="PTHR28259">
    <property type="entry name" value="FLUORIDE EXPORT PROTEIN 1-RELATED"/>
    <property type="match status" value="1"/>
</dbReference>
<dbReference type="Pfam" id="PF02537">
    <property type="entry name" value="CRCB"/>
    <property type="match status" value="1"/>
</dbReference>
<dbReference type="GO" id="GO:0046872">
    <property type="term" value="F:metal ion binding"/>
    <property type="evidence" value="ECO:0007669"/>
    <property type="project" value="UniProtKB-KW"/>
</dbReference>
<feature type="transmembrane region" description="Helical" evidence="11">
    <location>
        <begin position="66"/>
        <end position="90"/>
    </location>
</feature>
<dbReference type="KEGG" id="dap:Dacet_1834"/>
<keyword evidence="11" id="KW-0479">Metal-binding</keyword>
<dbReference type="Proteomes" id="UP000002012">
    <property type="component" value="Chromosome"/>
</dbReference>
<dbReference type="AlphaFoldDB" id="D4H0T5"/>
<evidence type="ECO:0000313" key="13">
    <source>
        <dbReference type="Proteomes" id="UP000002012"/>
    </source>
</evidence>
<evidence type="ECO:0000256" key="2">
    <source>
        <dbReference type="ARBA" id="ARBA00022475"/>
    </source>
</evidence>
<gene>
    <name evidence="11" type="primary">fluC</name>
    <name evidence="11" type="synonym">crcB</name>
    <name evidence="12" type="ordered locus">Dacet_1834</name>
</gene>
<proteinExistence type="inferred from homology"/>
<keyword evidence="11" id="KW-0915">Sodium</keyword>
<sequence>MKILLIGVGGFLGAISRYYVSKGSMLLLGNRIPYGTLVVNVAGSFLLGLIFTLSVEKLAVSENLRFLIAVGFLGAFTTFSTFSVESLYLFEDGAYASAFIYIFGNVILSLTAAFVGIYIARL</sequence>
<keyword evidence="2 11" id="KW-1003">Cell membrane</keyword>
<dbReference type="eggNOG" id="COG0239">
    <property type="taxonomic scope" value="Bacteria"/>
</dbReference>
<dbReference type="GO" id="GO:0140114">
    <property type="term" value="P:cellular detoxification of fluoride"/>
    <property type="evidence" value="ECO:0007669"/>
    <property type="project" value="UniProtKB-UniRule"/>
</dbReference>
<evidence type="ECO:0000256" key="4">
    <source>
        <dbReference type="ARBA" id="ARBA00022692"/>
    </source>
</evidence>
<evidence type="ECO:0000313" key="12">
    <source>
        <dbReference type="EMBL" id="ADD68598.1"/>
    </source>
</evidence>
<evidence type="ECO:0000256" key="3">
    <source>
        <dbReference type="ARBA" id="ARBA00022519"/>
    </source>
</evidence>
<protein>
    <recommendedName>
        <fullName evidence="11">Fluoride-specific ion channel FluC</fullName>
    </recommendedName>
</protein>
<evidence type="ECO:0000256" key="5">
    <source>
        <dbReference type="ARBA" id="ARBA00022989"/>
    </source>
</evidence>
<dbReference type="NCBIfam" id="TIGR00494">
    <property type="entry name" value="crcB"/>
    <property type="match status" value="1"/>
</dbReference>
<dbReference type="RefSeq" id="WP_013011108.1">
    <property type="nucleotide sequence ID" value="NC_013943.1"/>
</dbReference>
<feature type="transmembrane region" description="Helical" evidence="11">
    <location>
        <begin position="32"/>
        <end position="54"/>
    </location>
</feature>
<comment type="similarity">
    <text evidence="9 11">Belongs to the fluoride channel Fluc/FEX (TC 1.A.43) family.</text>
</comment>
<dbReference type="PaxDb" id="522772-Dacet_1834"/>
<dbReference type="InterPro" id="IPR003691">
    <property type="entry name" value="FluC"/>
</dbReference>
<keyword evidence="7 11" id="KW-0472">Membrane</keyword>
<dbReference type="HOGENOM" id="CLU_114342_2_3_0"/>
<comment type="catalytic activity">
    <reaction evidence="10">
        <text>fluoride(in) = fluoride(out)</text>
        <dbReference type="Rhea" id="RHEA:76159"/>
        <dbReference type="ChEBI" id="CHEBI:17051"/>
    </reaction>
    <physiologicalReaction direction="left-to-right" evidence="10">
        <dbReference type="Rhea" id="RHEA:76160"/>
    </physiologicalReaction>
</comment>
<keyword evidence="4 11" id="KW-0812">Transmembrane</keyword>
<keyword evidence="11" id="KW-0813">Transport</keyword>
<dbReference type="EMBL" id="CP001968">
    <property type="protein sequence ID" value="ADD68598.1"/>
    <property type="molecule type" value="Genomic_DNA"/>
</dbReference>
<dbReference type="InParanoid" id="D4H0T5"/>
<accession>D4H0T5</accession>
<feature type="binding site" evidence="11">
    <location>
        <position position="77"/>
    </location>
    <ligand>
        <name>Na(+)</name>
        <dbReference type="ChEBI" id="CHEBI:29101"/>
        <note>structural</note>
    </ligand>
</feature>
<keyword evidence="8 11" id="KW-0407">Ion channel</keyword>
<dbReference type="STRING" id="522772.Dacet_1834"/>
<name>D4H0T5_DENA2</name>
<keyword evidence="6 11" id="KW-0406">Ion transport</keyword>
<evidence type="ECO:0000256" key="6">
    <source>
        <dbReference type="ARBA" id="ARBA00023065"/>
    </source>
</evidence>
<keyword evidence="5 11" id="KW-1133">Transmembrane helix</keyword>
<comment type="subcellular location">
    <subcellularLocation>
        <location evidence="11">Cell inner membrane</location>
        <topology evidence="11">Multi-pass membrane protein</topology>
    </subcellularLocation>
    <subcellularLocation>
        <location evidence="1">Cell membrane</location>
        <topology evidence="1">Multi-pass membrane protein</topology>
    </subcellularLocation>
</comment>
<feature type="transmembrane region" description="Helical" evidence="11">
    <location>
        <begin position="96"/>
        <end position="120"/>
    </location>
</feature>
<dbReference type="HAMAP" id="MF_00454">
    <property type="entry name" value="FluC"/>
    <property type="match status" value="1"/>
</dbReference>
<dbReference type="GO" id="GO:0062054">
    <property type="term" value="F:fluoride channel activity"/>
    <property type="evidence" value="ECO:0007669"/>
    <property type="project" value="UniProtKB-UniRule"/>
</dbReference>
<organism evidence="12 13">
    <name type="scientific">Denitrovibrio acetiphilus (strain DSM 12809 / NBRC 114555 / N2460)</name>
    <dbReference type="NCBI Taxonomy" id="522772"/>
    <lineage>
        <taxon>Bacteria</taxon>
        <taxon>Pseudomonadati</taxon>
        <taxon>Deferribacterota</taxon>
        <taxon>Deferribacteres</taxon>
        <taxon>Deferribacterales</taxon>
        <taxon>Geovibrionaceae</taxon>
        <taxon>Denitrovibrio</taxon>
    </lineage>
</organism>
<evidence type="ECO:0000256" key="8">
    <source>
        <dbReference type="ARBA" id="ARBA00023303"/>
    </source>
</evidence>
<evidence type="ECO:0000256" key="11">
    <source>
        <dbReference type="HAMAP-Rule" id="MF_00454"/>
    </source>
</evidence>
<feature type="binding site" evidence="11">
    <location>
        <position position="74"/>
    </location>
    <ligand>
        <name>Na(+)</name>
        <dbReference type="ChEBI" id="CHEBI:29101"/>
        <note>structural</note>
    </ligand>
</feature>
<dbReference type="GO" id="GO:0005886">
    <property type="term" value="C:plasma membrane"/>
    <property type="evidence" value="ECO:0007669"/>
    <property type="project" value="UniProtKB-SubCell"/>
</dbReference>
<comment type="function">
    <text evidence="11">Fluoride-specific ion channel. Important for reducing fluoride concentration in the cell, thus reducing its toxicity.</text>
</comment>
<evidence type="ECO:0000256" key="1">
    <source>
        <dbReference type="ARBA" id="ARBA00004651"/>
    </source>
</evidence>
<dbReference type="OrthoDB" id="9799631at2"/>